<keyword evidence="1" id="KW-0863">Zinc-finger</keyword>
<dbReference type="OrthoDB" id="7187515at2"/>
<evidence type="ECO:0000313" key="4">
    <source>
        <dbReference type="Proteomes" id="UP000009282"/>
    </source>
</evidence>
<evidence type="ECO:0000313" key="3">
    <source>
        <dbReference type="EMBL" id="AEP28229.1"/>
    </source>
</evidence>
<gene>
    <name evidence="3" type="ordered locus">GNIT_0074</name>
</gene>
<dbReference type="KEGG" id="gni:GNIT_0074"/>
<dbReference type="Proteomes" id="UP000009282">
    <property type="component" value="Chromosome"/>
</dbReference>
<dbReference type="PROSITE" id="PS50966">
    <property type="entry name" value="ZF_SWIM"/>
    <property type="match status" value="1"/>
</dbReference>
<evidence type="ECO:0000256" key="1">
    <source>
        <dbReference type="PROSITE-ProRule" id="PRU00325"/>
    </source>
</evidence>
<protein>
    <recommendedName>
        <fullName evidence="2">SWIM-type domain-containing protein</fullName>
    </recommendedName>
</protein>
<dbReference type="HOGENOM" id="CLU_031282_0_0_6"/>
<accession>G4QEW6</accession>
<keyword evidence="4" id="KW-1185">Reference proteome</keyword>
<dbReference type="GO" id="GO:0008270">
    <property type="term" value="F:zinc ion binding"/>
    <property type="evidence" value="ECO:0007669"/>
    <property type="project" value="UniProtKB-KW"/>
</dbReference>
<dbReference type="RefSeq" id="WP_014107108.1">
    <property type="nucleotide sequence ID" value="NC_016041.1"/>
</dbReference>
<name>G4QEW6_GLANF</name>
<keyword evidence="1" id="KW-0862">Zinc</keyword>
<proteinExistence type="predicted"/>
<evidence type="ECO:0000259" key="2">
    <source>
        <dbReference type="PROSITE" id="PS50966"/>
    </source>
</evidence>
<dbReference type="eggNOG" id="COG4715">
    <property type="taxonomic scope" value="Bacteria"/>
</dbReference>
<dbReference type="EMBL" id="CP003060">
    <property type="protein sequence ID" value="AEP28229.1"/>
    <property type="molecule type" value="Genomic_DNA"/>
</dbReference>
<keyword evidence="1" id="KW-0479">Metal-binding</keyword>
<reference evidence="3 4" key="1">
    <citation type="journal article" date="2011" name="J. Bacteriol.">
        <title>Complete genome sequence of seawater bacterium Glaciecola nitratireducens FR1064T.</title>
        <authorList>
            <person name="Bian F."/>
            <person name="Qin Q.L."/>
            <person name="Xie B.B."/>
            <person name="Shu Y.L."/>
            <person name="Zhang X.Y."/>
            <person name="Yu Y."/>
            <person name="Chen B."/>
            <person name="Chen X.L."/>
            <person name="Zhou B.C."/>
            <person name="Zhang Y.Z."/>
        </authorList>
    </citation>
    <scope>NUCLEOTIDE SEQUENCE [LARGE SCALE GENOMIC DNA]</scope>
    <source>
        <strain evidence="4">JCM 12485 / KCTC 12276 / FR1064</strain>
    </source>
</reference>
<feature type="domain" description="SWIM-type" evidence="2">
    <location>
        <begin position="51"/>
        <end position="88"/>
    </location>
</feature>
<sequence length="575" mass="66038">MPDSSPILQLQKLAGRRTFDKGEMLYFQEAVHRFTKNQLIITAIVQEIQEFTVKLSIVEGEYEGSCNCSDSEGFDFCKHCVAVALTDISREAELEVLQEGDEIQRITGYIESMSEAEAKAILLKQITNDIDQTEQWVLFADVSNGKINKKALTDIINKALPLREVWRQNRVKTYFETAIEKFNRLISILHKLPTDPAFELIQTALLRYNKALTKIKDDKGYRLKVEITLVQAFATFVGELNWTPQRKVSFLLSLYHQPFSNFSLPSIYKKFVKNQPELVTLFIEKLVNLESQYEQKDSLTIQIDKTLDETHELILNDLALFYAEGGTGASNENQIKLIECKHKLATNVNEYIELAELCVTLGRKDEARKYITEIENHKLNYRQESKLLALSANTQEQLDDIDSALELHWSAYQRSLEAKDFQAVLSLLKASDKKNEVDVQYWFEKAQALLIEQLQETDKQDPLFELYLACGKSDIAINEAQDVNLSNELLHQIAKLGITIQPDLGFALYRRLIRTYPKNTDSQGYETAITLLKELKSALKSKKQHQAFDFLISELSFDFKQKRKFIALLQGQFGL</sequence>
<dbReference type="STRING" id="1085623.GNIT_0074"/>
<dbReference type="InterPro" id="IPR007527">
    <property type="entry name" value="Znf_SWIM"/>
</dbReference>
<dbReference type="AlphaFoldDB" id="G4QEW6"/>
<organism evidence="3 4">
    <name type="scientific">Glaciecola nitratireducens (strain JCM 12485 / KCTC 12276 / FR1064)</name>
    <dbReference type="NCBI Taxonomy" id="1085623"/>
    <lineage>
        <taxon>Bacteria</taxon>
        <taxon>Pseudomonadati</taxon>
        <taxon>Pseudomonadota</taxon>
        <taxon>Gammaproteobacteria</taxon>
        <taxon>Alteromonadales</taxon>
        <taxon>Alteromonadaceae</taxon>
        <taxon>Brumicola</taxon>
    </lineage>
</organism>